<keyword evidence="1" id="KW-0805">Transcription regulation</keyword>
<gene>
    <name evidence="6" type="ORF">SVIM_LOCUS135634</name>
</gene>
<organism evidence="6">
    <name type="scientific">Salix viminalis</name>
    <name type="common">Common osier</name>
    <name type="synonym">Basket willow</name>
    <dbReference type="NCBI Taxonomy" id="40686"/>
    <lineage>
        <taxon>Eukaryota</taxon>
        <taxon>Viridiplantae</taxon>
        <taxon>Streptophyta</taxon>
        <taxon>Embryophyta</taxon>
        <taxon>Tracheophyta</taxon>
        <taxon>Spermatophyta</taxon>
        <taxon>Magnoliopsida</taxon>
        <taxon>eudicotyledons</taxon>
        <taxon>Gunneridae</taxon>
        <taxon>Pentapetalae</taxon>
        <taxon>rosids</taxon>
        <taxon>fabids</taxon>
        <taxon>Malpighiales</taxon>
        <taxon>Salicaceae</taxon>
        <taxon>Saliceae</taxon>
        <taxon>Salix</taxon>
    </lineage>
</organism>
<dbReference type="PANTHER" id="PTHR31744">
    <property type="entry name" value="PROTEIN CUP-SHAPED COTYLEDON 2-RELATED"/>
    <property type="match status" value="1"/>
</dbReference>
<dbReference type="Gene3D" id="2.170.150.80">
    <property type="entry name" value="NAC domain"/>
    <property type="match status" value="1"/>
</dbReference>
<dbReference type="InterPro" id="IPR036093">
    <property type="entry name" value="NAC_dom_sf"/>
</dbReference>
<sequence>MEELPIGYRFYPTEEELVSFYLDNKLEGRRQELQHVIPEISIYDIEPWDLPQLSGELCQGNTEQWFFFTPMQAREARGGRPNRSTASGYWKATGSPRYVYSSDNQVIGLMKTMVFYMGKAPSGRKTKWKMNEYRAIGAHGLSRNATPKQLRHEFSLCRVYVVSGSFRAFDRRPLGAVAGETQHPLGVPHAGDAATTSAQNLMIVEMTSSPETSYSGEDHVDNPGTAAGASWGLLDGLEPPAWEWPEQLDCPGTDRFKTR</sequence>
<dbReference type="AlphaFoldDB" id="A0A6N2KU20"/>
<evidence type="ECO:0000256" key="1">
    <source>
        <dbReference type="ARBA" id="ARBA00023015"/>
    </source>
</evidence>
<keyword evidence="2" id="KW-0238">DNA-binding</keyword>
<keyword evidence="4" id="KW-0539">Nucleus</keyword>
<dbReference type="GO" id="GO:0003677">
    <property type="term" value="F:DNA binding"/>
    <property type="evidence" value="ECO:0007669"/>
    <property type="project" value="UniProtKB-KW"/>
</dbReference>
<feature type="domain" description="NAC" evidence="5">
    <location>
        <begin position="4"/>
        <end position="162"/>
    </location>
</feature>
<evidence type="ECO:0000256" key="2">
    <source>
        <dbReference type="ARBA" id="ARBA00023125"/>
    </source>
</evidence>
<evidence type="ECO:0000256" key="3">
    <source>
        <dbReference type="ARBA" id="ARBA00023163"/>
    </source>
</evidence>
<protein>
    <recommendedName>
        <fullName evidence="5">NAC domain-containing protein</fullName>
    </recommendedName>
</protein>
<keyword evidence="3" id="KW-0804">Transcription</keyword>
<dbReference type="InterPro" id="IPR003441">
    <property type="entry name" value="NAC-dom"/>
</dbReference>
<dbReference type="PANTHER" id="PTHR31744:SF220">
    <property type="entry name" value="LOW QUALITY PROTEIN: NAC DOMAIN-CONTAINING PROTEIN 90-LIKE"/>
    <property type="match status" value="1"/>
</dbReference>
<dbReference type="Pfam" id="PF02365">
    <property type="entry name" value="NAM"/>
    <property type="match status" value="1"/>
</dbReference>
<accession>A0A6N2KU20</accession>
<dbReference type="SUPFAM" id="SSF101941">
    <property type="entry name" value="NAC domain"/>
    <property type="match status" value="1"/>
</dbReference>
<name>A0A6N2KU20_SALVM</name>
<evidence type="ECO:0000313" key="6">
    <source>
        <dbReference type="EMBL" id="VFU31694.1"/>
    </source>
</evidence>
<dbReference type="GO" id="GO:0006355">
    <property type="term" value="P:regulation of DNA-templated transcription"/>
    <property type="evidence" value="ECO:0007669"/>
    <property type="project" value="InterPro"/>
</dbReference>
<dbReference type="PROSITE" id="PS51005">
    <property type="entry name" value="NAC"/>
    <property type="match status" value="1"/>
</dbReference>
<dbReference type="EMBL" id="CAADRP010000757">
    <property type="protein sequence ID" value="VFU31694.1"/>
    <property type="molecule type" value="Genomic_DNA"/>
</dbReference>
<evidence type="ECO:0000259" key="5">
    <source>
        <dbReference type="PROSITE" id="PS51005"/>
    </source>
</evidence>
<evidence type="ECO:0000256" key="4">
    <source>
        <dbReference type="ARBA" id="ARBA00023242"/>
    </source>
</evidence>
<reference evidence="6" key="1">
    <citation type="submission" date="2019-03" db="EMBL/GenBank/DDBJ databases">
        <authorList>
            <person name="Mank J."/>
            <person name="Almeida P."/>
        </authorList>
    </citation>
    <scope>NUCLEOTIDE SEQUENCE</scope>
    <source>
        <strain evidence="6">78183</strain>
    </source>
</reference>
<proteinExistence type="predicted"/>